<comment type="similarity">
    <text evidence="6">Belongs to the TVP38/TMEM64 family.</text>
</comment>
<gene>
    <name evidence="8" type="ORF">AW08_02049</name>
</gene>
<protein>
    <recommendedName>
        <fullName evidence="6">TVP38/TMEM64 family membrane protein</fullName>
    </recommendedName>
</protein>
<evidence type="ECO:0000256" key="2">
    <source>
        <dbReference type="ARBA" id="ARBA00022475"/>
    </source>
</evidence>
<evidence type="ECO:0000313" key="8">
    <source>
        <dbReference type="EMBL" id="EXI67493.1"/>
    </source>
</evidence>
<keyword evidence="2 6" id="KW-1003">Cell membrane</keyword>
<keyword evidence="3 6" id="KW-0812">Transmembrane</keyword>
<sequence>MTAGRQGSLLLARHGRLLAVIAFLGLLVAAFGMFGADEHFSPETIQQGLLRHPVWGFLIYVGLFALGNLLQVPGWLFLAAAVVALGPAHGGVVTYLAAVTACAATFLVVRQIGGDALREFHQPWARRLFAQLDSAPELAVAGLRLMFQTMPALNVALGLSGIPFRAYLSGTLLGLPLPIAAYCLFFDQIVRILGSGS</sequence>
<feature type="transmembrane region" description="Helical" evidence="6">
    <location>
        <begin position="92"/>
        <end position="109"/>
    </location>
</feature>
<keyword evidence="4 6" id="KW-1133">Transmembrane helix</keyword>
<accession>A0A011MCP5</accession>
<evidence type="ECO:0000256" key="1">
    <source>
        <dbReference type="ARBA" id="ARBA00004651"/>
    </source>
</evidence>
<comment type="subcellular location">
    <subcellularLocation>
        <location evidence="1 6">Cell membrane</location>
        <topology evidence="1 6">Multi-pass membrane protein</topology>
    </subcellularLocation>
</comment>
<feature type="transmembrane region" description="Helical" evidence="6">
    <location>
        <begin position="167"/>
        <end position="185"/>
    </location>
</feature>
<reference evidence="8" key="1">
    <citation type="submission" date="2014-02" db="EMBL/GenBank/DDBJ databases">
        <title>Expanding our view of genomic diversity in Candidatus Accumulibacter clades.</title>
        <authorList>
            <person name="Skennerton C.T."/>
            <person name="Barr J.J."/>
            <person name="Slater F.R."/>
            <person name="Bond P.L."/>
            <person name="Tyson G.W."/>
        </authorList>
    </citation>
    <scope>NUCLEOTIDE SEQUENCE [LARGE SCALE GENOMIC DNA]</scope>
</reference>
<dbReference type="EMBL" id="JFAX01000010">
    <property type="protein sequence ID" value="EXI67493.1"/>
    <property type="molecule type" value="Genomic_DNA"/>
</dbReference>
<organism evidence="8 9">
    <name type="scientific">Candidatus Accumulibacter adjunctus</name>
    <dbReference type="NCBI Taxonomy" id="1454001"/>
    <lineage>
        <taxon>Bacteria</taxon>
        <taxon>Pseudomonadati</taxon>
        <taxon>Pseudomonadota</taxon>
        <taxon>Betaproteobacteria</taxon>
        <taxon>Candidatus Accumulibacter</taxon>
    </lineage>
</organism>
<dbReference type="InterPro" id="IPR015414">
    <property type="entry name" value="TMEM64"/>
</dbReference>
<evidence type="ECO:0000259" key="7">
    <source>
        <dbReference type="Pfam" id="PF09335"/>
    </source>
</evidence>
<keyword evidence="5 6" id="KW-0472">Membrane</keyword>
<name>A0A011MCP5_9PROT</name>
<dbReference type="InterPro" id="IPR032816">
    <property type="entry name" value="VTT_dom"/>
</dbReference>
<dbReference type="STRING" id="1454001.AW08_02049"/>
<comment type="caution">
    <text evidence="8">The sequence shown here is derived from an EMBL/GenBank/DDBJ whole genome shotgun (WGS) entry which is preliminary data.</text>
</comment>
<dbReference type="AlphaFoldDB" id="A0A011MCP5"/>
<dbReference type="PANTHER" id="PTHR12677:SF59">
    <property type="entry name" value="GOLGI APPARATUS MEMBRANE PROTEIN TVP38-RELATED"/>
    <property type="match status" value="1"/>
</dbReference>
<evidence type="ECO:0000313" key="9">
    <source>
        <dbReference type="Proteomes" id="UP000020218"/>
    </source>
</evidence>
<feature type="transmembrane region" description="Helical" evidence="6">
    <location>
        <begin position="17"/>
        <end position="36"/>
    </location>
</feature>
<evidence type="ECO:0000256" key="6">
    <source>
        <dbReference type="RuleBase" id="RU366058"/>
    </source>
</evidence>
<dbReference type="Pfam" id="PF09335">
    <property type="entry name" value="VTT_dom"/>
    <property type="match status" value="1"/>
</dbReference>
<evidence type="ECO:0000256" key="5">
    <source>
        <dbReference type="ARBA" id="ARBA00023136"/>
    </source>
</evidence>
<proteinExistence type="inferred from homology"/>
<dbReference type="PATRIC" id="fig|1454001.3.peg.2095"/>
<evidence type="ECO:0000256" key="4">
    <source>
        <dbReference type="ARBA" id="ARBA00022989"/>
    </source>
</evidence>
<comment type="caution">
    <text evidence="6">Lacks conserved residue(s) required for the propagation of feature annotation.</text>
</comment>
<dbReference type="PANTHER" id="PTHR12677">
    <property type="entry name" value="GOLGI APPARATUS MEMBRANE PROTEIN TVP38-RELATED"/>
    <property type="match status" value="1"/>
</dbReference>
<dbReference type="GO" id="GO:0005886">
    <property type="term" value="C:plasma membrane"/>
    <property type="evidence" value="ECO:0007669"/>
    <property type="project" value="UniProtKB-SubCell"/>
</dbReference>
<evidence type="ECO:0000256" key="3">
    <source>
        <dbReference type="ARBA" id="ARBA00022692"/>
    </source>
</evidence>
<keyword evidence="9" id="KW-1185">Reference proteome</keyword>
<feature type="transmembrane region" description="Helical" evidence="6">
    <location>
        <begin position="57"/>
        <end position="86"/>
    </location>
</feature>
<feature type="domain" description="VTT" evidence="7">
    <location>
        <begin position="72"/>
        <end position="187"/>
    </location>
</feature>
<dbReference type="Proteomes" id="UP000020218">
    <property type="component" value="Unassembled WGS sequence"/>
</dbReference>